<feature type="compositionally biased region" description="Basic and acidic residues" evidence="1">
    <location>
        <begin position="1"/>
        <end position="39"/>
    </location>
</feature>
<reference evidence="2" key="1">
    <citation type="submission" date="2023-10" db="EMBL/GenBank/DDBJ databases">
        <title>Genome assemblies of two species of porcelain crab, Petrolisthes cinctipes and Petrolisthes manimaculis (Anomura: Porcellanidae).</title>
        <authorList>
            <person name="Angst P."/>
        </authorList>
    </citation>
    <scope>NUCLEOTIDE SEQUENCE</scope>
    <source>
        <strain evidence="2">PB745_01</strain>
        <tissue evidence="2">Gill</tissue>
    </source>
</reference>
<feature type="compositionally biased region" description="Polar residues" evidence="1">
    <location>
        <begin position="46"/>
        <end position="57"/>
    </location>
</feature>
<dbReference type="Proteomes" id="UP001286313">
    <property type="component" value="Unassembled WGS sequence"/>
</dbReference>
<feature type="compositionally biased region" description="Basic residues" evidence="1">
    <location>
        <begin position="58"/>
        <end position="70"/>
    </location>
</feature>
<evidence type="ECO:0000256" key="1">
    <source>
        <dbReference type="SAM" id="MobiDB-lite"/>
    </source>
</evidence>
<dbReference type="EMBL" id="JAWQEG010000249">
    <property type="protein sequence ID" value="KAK3892672.1"/>
    <property type="molecule type" value="Genomic_DNA"/>
</dbReference>
<accession>A0AAE1L2G4</accession>
<feature type="compositionally biased region" description="Polar residues" evidence="1">
    <location>
        <begin position="121"/>
        <end position="141"/>
    </location>
</feature>
<feature type="region of interest" description="Disordered" evidence="1">
    <location>
        <begin position="1"/>
        <end position="141"/>
    </location>
</feature>
<protein>
    <submittedName>
        <fullName evidence="2">Uncharacterized protein</fullName>
    </submittedName>
</protein>
<name>A0AAE1L2G4_PETCI</name>
<feature type="compositionally biased region" description="Acidic residues" evidence="1">
    <location>
        <begin position="104"/>
        <end position="120"/>
    </location>
</feature>
<evidence type="ECO:0000313" key="3">
    <source>
        <dbReference type="Proteomes" id="UP001286313"/>
    </source>
</evidence>
<organism evidence="2 3">
    <name type="scientific">Petrolisthes cinctipes</name>
    <name type="common">Flat porcelain crab</name>
    <dbReference type="NCBI Taxonomy" id="88211"/>
    <lineage>
        <taxon>Eukaryota</taxon>
        <taxon>Metazoa</taxon>
        <taxon>Ecdysozoa</taxon>
        <taxon>Arthropoda</taxon>
        <taxon>Crustacea</taxon>
        <taxon>Multicrustacea</taxon>
        <taxon>Malacostraca</taxon>
        <taxon>Eumalacostraca</taxon>
        <taxon>Eucarida</taxon>
        <taxon>Decapoda</taxon>
        <taxon>Pleocyemata</taxon>
        <taxon>Anomura</taxon>
        <taxon>Galatheoidea</taxon>
        <taxon>Porcellanidae</taxon>
        <taxon>Petrolisthes</taxon>
    </lineage>
</organism>
<evidence type="ECO:0000313" key="2">
    <source>
        <dbReference type="EMBL" id="KAK3892672.1"/>
    </source>
</evidence>
<keyword evidence="3" id="KW-1185">Reference proteome</keyword>
<proteinExistence type="predicted"/>
<gene>
    <name evidence="2" type="ORF">Pcinc_003465</name>
</gene>
<dbReference type="AlphaFoldDB" id="A0AAE1L2G4"/>
<comment type="caution">
    <text evidence="2">The sequence shown here is derived from an EMBL/GenBank/DDBJ whole genome shotgun (WGS) entry which is preliminary data.</text>
</comment>
<sequence length="141" mass="16999">MLKVEQEKINLEREKLELKKKELEDHEREREDRERERHQMRLAQLGQETKNTYINKTNNHKTTREKHNNHIRIQPAPALGRRNTRNQVITQEQMPVEEFHHDSSEDDIEGSSEEDIEIEYTQENPSTDSRNRKTTWTQAIE</sequence>